<dbReference type="Pfam" id="PF14478">
    <property type="entry name" value="DUF4430"/>
    <property type="match status" value="1"/>
</dbReference>
<name>A0A848CQT0_ANEAE</name>
<organism evidence="4 5">
    <name type="scientific">Aneurinibacillus aneurinilyticus</name>
    <name type="common">Bacillus aneurinolyticus</name>
    <dbReference type="NCBI Taxonomy" id="1391"/>
    <lineage>
        <taxon>Bacteria</taxon>
        <taxon>Bacillati</taxon>
        <taxon>Bacillota</taxon>
        <taxon>Bacilli</taxon>
        <taxon>Bacillales</taxon>
        <taxon>Paenibacillaceae</taxon>
        <taxon>Aneurinibacillus group</taxon>
        <taxon>Aneurinibacillus</taxon>
    </lineage>
</organism>
<feature type="domain" description="SLH" evidence="3">
    <location>
        <begin position="807"/>
        <end position="867"/>
    </location>
</feature>
<dbReference type="EMBL" id="JABAGO010000003">
    <property type="protein sequence ID" value="NME97361.1"/>
    <property type="molecule type" value="Genomic_DNA"/>
</dbReference>
<comment type="caution">
    <text evidence="4">The sequence shown here is derived from an EMBL/GenBank/DDBJ whole genome shotgun (WGS) entry which is preliminary data.</text>
</comment>
<dbReference type="Pfam" id="PF00395">
    <property type="entry name" value="SLH"/>
    <property type="match status" value="3"/>
</dbReference>
<evidence type="ECO:0000256" key="1">
    <source>
        <dbReference type="SAM" id="MobiDB-lite"/>
    </source>
</evidence>
<dbReference type="InterPro" id="IPR001119">
    <property type="entry name" value="SLH_dom"/>
</dbReference>
<dbReference type="RefSeq" id="WP_168974530.1">
    <property type="nucleotide sequence ID" value="NZ_JABAGO010000003.1"/>
</dbReference>
<dbReference type="Gene3D" id="2.170.130.30">
    <property type="match status" value="1"/>
</dbReference>
<accession>A0A848CQT0</accession>
<reference evidence="4 5" key="1">
    <citation type="submission" date="2020-04" db="EMBL/GenBank/DDBJ databases">
        <authorList>
            <person name="Hitch T.C.A."/>
            <person name="Wylensek D."/>
            <person name="Clavel T."/>
        </authorList>
    </citation>
    <scope>NUCLEOTIDE SEQUENCE [LARGE SCALE GENOMIC DNA]</scope>
    <source>
        <strain evidence="4 5">WB01_D5_05</strain>
    </source>
</reference>
<dbReference type="PANTHER" id="PTHR43308:SF5">
    <property type="entry name" value="S-LAYER PROTEIN _ PEPTIDOGLYCAN ENDO-BETA-N-ACETYLGLUCOSAMINIDASE"/>
    <property type="match status" value="1"/>
</dbReference>
<feature type="region of interest" description="Disordered" evidence="1">
    <location>
        <begin position="106"/>
        <end position="133"/>
    </location>
</feature>
<evidence type="ECO:0000256" key="2">
    <source>
        <dbReference type="SAM" id="SignalP"/>
    </source>
</evidence>
<feature type="domain" description="SLH" evidence="3">
    <location>
        <begin position="743"/>
        <end position="806"/>
    </location>
</feature>
<dbReference type="PROSITE" id="PS51272">
    <property type="entry name" value="SLH"/>
    <property type="match status" value="3"/>
</dbReference>
<feature type="chain" id="PRO_5032862594" evidence="2">
    <location>
        <begin position="30"/>
        <end position="929"/>
    </location>
</feature>
<evidence type="ECO:0000313" key="5">
    <source>
        <dbReference type="Proteomes" id="UP000561326"/>
    </source>
</evidence>
<proteinExistence type="predicted"/>
<protein>
    <submittedName>
        <fullName evidence="4">DUF4430 domain-containing protein</fullName>
    </submittedName>
</protein>
<keyword evidence="2" id="KW-0732">Signal</keyword>
<gene>
    <name evidence="4" type="ORF">HF838_03720</name>
</gene>
<dbReference type="PANTHER" id="PTHR43308">
    <property type="entry name" value="OUTER MEMBRANE PROTEIN ALPHA-RELATED"/>
    <property type="match status" value="1"/>
</dbReference>
<dbReference type="InterPro" id="IPR051465">
    <property type="entry name" value="Cell_Envelope_Struct_Comp"/>
</dbReference>
<dbReference type="AlphaFoldDB" id="A0A848CQT0"/>
<dbReference type="Proteomes" id="UP000561326">
    <property type="component" value="Unassembled WGS sequence"/>
</dbReference>
<feature type="domain" description="SLH" evidence="3">
    <location>
        <begin position="870"/>
        <end position="929"/>
    </location>
</feature>
<evidence type="ECO:0000313" key="4">
    <source>
        <dbReference type="EMBL" id="NME97361.1"/>
    </source>
</evidence>
<sequence length="929" mass="101522">MRVRSSVRRIVQMMAIVLCLFVSMSSVFAAVNVTPQGKPDGSISVTGTSDHKKAPVALLVKEGNETRYINQGMTNDQGEYEFSFQLDPEKAYTGKVNVEGETKTFAISTKKQGEGGGTGNSGNPETPKPGTDKSKTIYLRIEGYNQTILPRTAITVDNFDLTPYLGRASGSSATPSDGWGPDKLPNVTAMHGIIRGLEQAGINPKDHQSGADIQDYGWGLYVAMIGGEREFDHRSTSGWMYRVNDELPSIGGQGYVLKDGDDMVWYFAAYGYDNMYSKIAANKTSVKPKEEIEVTLTSPDKGPVKNAVIYVNGQEAKNSGRKVSTDEQGKAKLTFDRPGSYTISAERFKQDIRDLIRPNPIKIEVNGEAAAPISIEELKKQFEELLAAANKEEDMVALIRQAVDQAIEAKRENDTQITEAIKNMQTIAGWIDKAAAKASKPASFTALAECNLRLLELAGELVDKPLSEAAKKEIEAVAIILLNGYVTTISKADEAGENAEAFVRLIKAVDKLHGKIDEKKIRPVIERLLSKSMEVAVKKEHIQDDGTKSLVIIDDTIINEIERVQQKQKAIKQGIATSKLNATYLLDKPLTLLIPPGKSDKVRIQIDKEILDRLVNSINIRTQAAQFTLQPAAFAGVIEQGKVLMLQLDKVDAADYPAGFVSASESVHSMFLIDATVTGATVVPQQPIMFAIPYELLEGAALPAVYTSIKNERVSVPTTYNKDEKMLVTTLSAPGPVLVLTGQTGAYTDLAGFEWAKEAIYALKQKGIISGTSEMTFSPGKSITRAEFAALLARAYEQPATEKKLIPFRDVTADKWYAKDISVVYHAGIMTGISVDRFGPEQVISREEAAAVVSRLLKQKKGIGPQQPIELSFKDKQAISEWARQDIAFAVQQGIITGMGDQTFAPKRQVKRAEAAVMLYGLERLLIGK</sequence>
<evidence type="ECO:0000259" key="3">
    <source>
        <dbReference type="PROSITE" id="PS51272"/>
    </source>
</evidence>
<feature type="signal peptide" evidence="2">
    <location>
        <begin position="1"/>
        <end position="29"/>
    </location>
</feature>
<dbReference type="InterPro" id="IPR027954">
    <property type="entry name" value="Transcobalamin-like_C"/>
</dbReference>